<sequence length="219" mass="22741">MVNARWLAPGSPSGLLRLGDAEDVAAVLAGGGLAVLPTETGYMLAAAATIEAAVLRVFKAKRRDLAHPMHIACASLEMAAHFAKLTPDARKVIGAFTPGPLTVVVEKTSELPDKLVTHQGTVGIRVPDHPATLQVIAAAGVPVTATSLNPSGAESRPVDADVLAELEWDTSESLPVVVDHASIRHSLASTLVLLTDPDGPRVLREGPVSAAQVQETLAR</sequence>
<comment type="similarity">
    <text evidence="2">Belongs to the SUA5 family.</text>
</comment>
<gene>
    <name evidence="13" type="ORF">Air01nite_10700</name>
</gene>
<keyword evidence="7" id="KW-0548">Nucleotidyltransferase</keyword>
<proteinExistence type="inferred from homology"/>
<keyword evidence="5" id="KW-0808">Transferase</keyword>
<dbReference type="InterPro" id="IPR050156">
    <property type="entry name" value="TC-AMP_synthase_SUA5"/>
</dbReference>
<evidence type="ECO:0000256" key="4">
    <source>
        <dbReference type="ARBA" id="ARBA00022490"/>
    </source>
</evidence>
<dbReference type="Gene3D" id="3.90.870.10">
    <property type="entry name" value="DHBP synthase"/>
    <property type="match status" value="1"/>
</dbReference>
<evidence type="ECO:0000313" key="14">
    <source>
        <dbReference type="Proteomes" id="UP000624325"/>
    </source>
</evidence>
<evidence type="ECO:0000256" key="9">
    <source>
        <dbReference type="ARBA" id="ARBA00022840"/>
    </source>
</evidence>
<evidence type="ECO:0000256" key="1">
    <source>
        <dbReference type="ARBA" id="ARBA00004496"/>
    </source>
</evidence>
<dbReference type="NCBIfam" id="TIGR00057">
    <property type="entry name" value="L-threonylcarbamoyladenylate synthase"/>
    <property type="match status" value="1"/>
</dbReference>
<evidence type="ECO:0000256" key="6">
    <source>
        <dbReference type="ARBA" id="ARBA00022694"/>
    </source>
</evidence>
<evidence type="ECO:0000256" key="2">
    <source>
        <dbReference type="ARBA" id="ARBA00007663"/>
    </source>
</evidence>
<dbReference type="RefSeq" id="WP_203700664.1">
    <property type="nucleotide sequence ID" value="NZ_BAAALU010000013.1"/>
</dbReference>
<dbReference type="PROSITE" id="PS51163">
    <property type="entry name" value="YRDC"/>
    <property type="match status" value="1"/>
</dbReference>
<keyword evidence="4" id="KW-0963">Cytoplasm</keyword>
<evidence type="ECO:0000256" key="7">
    <source>
        <dbReference type="ARBA" id="ARBA00022695"/>
    </source>
</evidence>
<dbReference type="PANTHER" id="PTHR17490:SF16">
    <property type="entry name" value="THREONYLCARBAMOYL-AMP SYNTHASE"/>
    <property type="match status" value="1"/>
</dbReference>
<dbReference type="Pfam" id="PF01300">
    <property type="entry name" value="Sua5_yciO_yrdC"/>
    <property type="match status" value="1"/>
</dbReference>
<name>A0ABQ4BWW2_9ACTN</name>
<keyword evidence="8" id="KW-0547">Nucleotide-binding</keyword>
<reference evidence="13 14" key="1">
    <citation type="submission" date="2021-01" db="EMBL/GenBank/DDBJ databases">
        <title>Whole genome shotgun sequence of Asanoa iriomotensis NBRC 100142.</title>
        <authorList>
            <person name="Komaki H."/>
            <person name="Tamura T."/>
        </authorList>
    </citation>
    <scope>NUCLEOTIDE SEQUENCE [LARGE SCALE GENOMIC DNA]</scope>
    <source>
        <strain evidence="13 14">NBRC 100142</strain>
    </source>
</reference>
<dbReference type="PANTHER" id="PTHR17490">
    <property type="entry name" value="SUA5"/>
    <property type="match status" value="1"/>
</dbReference>
<accession>A0ABQ4BWW2</accession>
<evidence type="ECO:0000256" key="10">
    <source>
        <dbReference type="ARBA" id="ARBA00029774"/>
    </source>
</evidence>
<dbReference type="SUPFAM" id="SSF55821">
    <property type="entry name" value="YrdC/RibB"/>
    <property type="match status" value="1"/>
</dbReference>
<evidence type="ECO:0000256" key="8">
    <source>
        <dbReference type="ARBA" id="ARBA00022741"/>
    </source>
</evidence>
<dbReference type="EC" id="2.7.7.87" evidence="3"/>
<dbReference type="Proteomes" id="UP000624325">
    <property type="component" value="Unassembled WGS sequence"/>
</dbReference>
<evidence type="ECO:0000256" key="3">
    <source>
        <dbReference type="ARBA" id="ARBA00012584"/>
    </source>
</evidence>
<dbReference type="EMBL" id="BONC01000004">
    <property type="protein sequence ID" value="GIF54975.1"/>
    <property type="molecule type" value="Genomic_DNA"/>
</dbReference>
<dbReference type="InterPro" id="IPR006070">
    <property type="entry name" value="Sua5-like_dom"/>
</dbReference>
<keyword evidence="14" id="KW-1185">Reference proteome</keyword>
<comment type="caution">
    <text evidence="13">The sequence shown here is derived from an EMBL/GenBank/DDBJ whole genome shotgun (WGS) entry which is preliminary data.</text>
</comment>
<evidence type="ECO:0000256" key="5">
    <source>
        <dbReference type="ARBA" id="ARBA00022679"/>
    </source>
</evidence>
<protein>
    <recommendedName>
        <fullName evidence="10">L-threonylcarbamoyladenylate synthase</fullName>
        <ecNumber evidence="3">2.7.7.87</ecNumber>
    </recommendedName>
    <alternativeName>
        <fullName evidence="10">L-threonylcarbamoyladenylate synthase</fullName>
    </alternativeName>
</protein>
<organism evidence="13 14">
    <name type="scientific">Asanoa iriomotensis</name>
    <dbReference type="NCBI Taxonomy" id="234613"/>
    <lineage>
        <taxon>Bacteria</taxon>
        <taxon>Bacillati</taxon>
        <taxon>Actinomycetota</taxon>
        <taxon>Actinomycetes</taxon>
        <taxon>Micromonosporales</taxon>
        <taxon>Micromonosporaceae</taxon>
        <taxon>Asanoa</taxon>
    </lineage>
</organism>
<comment type="catalytic activity">
    <reaction evidence="11">
        <text>L-threonine + hydrogencarbonate + ATP = L-threonylcarbamoyladenylate + diphosphate + H2O</text>
        <dbReference type="Rhea" id="RHEA:36407"/>
        <dbReference type="ChEBI" id="CHEBI:15377"/>
        <dbReference type="ChEBI" id="CHEBI:17544"/>
        <dbReference type="ChEBI" id="CHEBI:30616"/>
        <dbReference type="ChEBI" id="CHEBI:33019"/>
        <dbReference type="ChEBI" id="CHEBI:57926"/>
        <dbReference type="ChEBI" id="CHEBI:73682"/>
        <dbReference type="EC" id="2.7.7.87"/>
    </reaction>
</comment>
<evidence type="ECO:0000313" key="13">
    <source>
        <dbReference type="EMBL" id="GIF54975.1"/>
    </source>
</evidence>
<keyword evidence="9" id="KW-0067">ATP-binding</keyword>
<comment type="subcellular location">
    <subcellularLocation>
        <location evidence="1">Cytoplasm</location>
    </subcellularLocation>
</comment>
<evidence type="ECO:0000256" key="11">
    <source>
        <dbReference type="ARBA" id="ARBA00048366"/>
    </source>
</evidence>
<keyword evidence="6" id="KW-0819">tRNA processing</keyword>
<evidence type="ECO:0000259" key="12">
    <source>
        <dbReference type="PROSITE" id="PS51163"/>
    </source>
</evidence>
<feature type="domain" description="YrdC-like" evidence="12">
    <location>
        <begin position="18"/>
        <end position="208"/>
    </location>
</feature>
<dbReference type="InterPro" id="IPR017945">
    <property type="entry name" value="DHBP_synth_RibB-like_a/b_dom"/>
</dbReference>